<keyword evidence="2" id="KW-1185">Reference proteome</keyword>
<sequence>MIFLLITRTSRYLDQQRSPHCRSPPLHTRTSLHTPAHYYPTAFADWFARHHMTTLAQARIASYMRHARLYSICNTIITTSPKRTHSSSCMHHLTSVFLPSLSEPCRRAVLHRHLRPFYAPFFLCSFCTSGPSCCTHTFLDCCSLFIVYRSSLTSGSISPLPSPPSTGIHVDIVHRSFTISSFTIRTPTIPIAAPVACTLRLG</sequence>
<reference evidence="1 2" key="1">
    <citation type="journal article" date="2015" name="Sci. Rep.">
        <title>Chromosome-level genome map provides insights into diverse defense mechanisms in the medicinal fungus Ganoderma sinense.</title>
        <authorList>
            <person name="Zhu Y."/>
            <person name="Xu J."/>
            <person name="Sun C."/>
            <person name="Zhou S."/>
            <person name="Xu H."/>
            <person name="Nelson D.R."/>
            <person name="Qian J."/>
            <person name="Song J."/>
            <person name="Luo H."/>
            <person name="Xiang L."/>
            <person name="Li Y."/>
            <person name="Xu Z."/>
            <person name="Ji A."/>
            <person name="Wang L."/>
            <person name="Lu S."/>
            <person name="Hayward A."/>
            <person name="Sun W."/>
            <person name="Li X."/>
            <person name="Schwartz D.C."/>
            <person name="Wang Y."/>
            <person name="Chen S."/>
        </authorList>
    </citation>
    <scope>NUCLEOTIDE SEQUENCE [LARGE SCALE GENOMIC DNA]</scope>
    <source>
        <strain evidence="1 2">ZZ0214-1</strain>
    </source>
</reference>
<dbReference type="EMBL" id="AYKW01000069">
    <property type="protein sequence ID" value="PIL22701.1"/>
    <property type="molecule type" value="Genomic_DNA"/>
</dbReference>
<organism evidence="1 2">
    <name type="scientific">Ganoderma sinense ZZ0214-1</name>
    <dbReference type="NCBI Taxonomy" id="1077348"/>
    <lineage>
        <taxon>Eukaryota</taxon>
        <taxon>Fungi</taxon>
        <taxon>Dikarya</taxon>
        <taxon>Basidiomycota</taxon>
        <taxon>Agaricomycotina</taxon>
        <taxon>Agaricomycetes</taxon>
        <taxon>Polyporales</taxon>
        <taxon>Polyporaceae</taxon>
        <taxon>Ganoderma</taxon>
    </lineage>
</organism>
<accession>A0A2G8RMG9</accession>
<proteinExistence type="predicted"/>
<comment type="caution">
    <text evidence="1">The sequence shown here is derived from an EMBL/GenBank/DDBJ whole genome shotgun (WGS) entry which is preliminary data.</text>
</comment>
<protein>
    <submittedName>
        <fullName evidence="1">Uncharacterized protein</fullName>
    </submittedName>
</protein>
<gene>
    <name evidence="1" type="ORF">GSI_15394</name>
</gene>
<name>A0A2G8RMG9_9APHY</name>
<dbReference type="Proteomes" id="UP000230002">
    <property type="component" value="Unassembled WGS sequence"/>
</dbReference>
<evidence type="ECO:0000313" key="1">
    <source>
        <dbReference type="EMBL" id="PIL22701.1"/>
    </source>
</evidence>
<evidence type="ECO:0000313" key="2">
    <source>
        <dbReference type="Proteomes" id="UP000230002"/>
    </source>
</evidence>
<dbReference type="AlphaFoldDB" id="A0A2G8RMG9"/>